<accession>A0A7L9WTK6</accession>
<dbReference type="EMBL" id="CP045201">
    <property type="protein sequence ID" value="QOL83283.1"/>
    <property type="molecule type" value="Genomic_DNA"/>
</dbReference>
<keyword evidence="1" id="KW-0732">Signal</keyword>
<proteinExistence type="predicted"/>
<dbReference type="AlphaFoldDB" id="A0A7L9WTK6"/>
<dbReference type="KEGG" id="pshq:F3W81_17640"/>
<dbReference type="Proteomes" id="UP000594118">
    <property type="component" value="Chromosome"/>
</dbReference>
<feature type="signal peptide" evidence="1">
    <location>
        <begin position="1"/>
        <end position="22"/>
    </location>
</feature>
<dbReference type="SUPFAM" id="SSF54427">
    <property type="entry name" value="NTF2-like"/>
    <property type="match status" value="1"/>
</dbReference>
<dbReference type="InterPro" id="IPR032710">
    <property type="entry name" value="NTF2-like_dom_sf"/>
</dbReference>
<evidence type="ECO:0000313" key="3">
    <source>
        <dbReference type="Proteomes" id="UP000594118"/>
    </source>
</evidence>
<evidence type="ECO:0000313" key="2">
    <source>
        <dbReference type="EMBL" id="QOL83283.1"/>
    </source>
</evidence>
<name>A0A7L9WTK6_9RHOB</name>
<feature type="chain" id="PRO_5032956115" evidence="1">
    <location>
        <begin position="23"/>
        <end position="203"/>
    </location>
</feature>
<reference evidence="2 3" key="1">
    <citation type="submission" date="2019-10" db="EMBL/GenBank/DDBJ databases">
        <title>Pseudopuniceibacterium sp. HQ09 islated from Antarctica.</title>
        <authorList>
            <person name="Liao L."/>
            <person name="Su S."/>
            <person name="Chen B."/>
            <person name="Yu Y."/>
        </authorList>
    </citation>
    <scope>NUCLEOTIDE SEQUENCE [LARGE SCALE GENOMIC DNA]</scope>
    <source>
        <strain evidence="2 3">HQ09</strain>
    </source>
</reference>
<sequence length="203" mass="21887">MTRATKALALAATLALPLAAQAEDIRPGVTYAGTLSSDPARAAMEGLILDLASSWASCNADLMKATVSEDVAFSYPTTAYSGRDTMLADLATFCGMATDTSIYLPADAFFVDTETGRIAAELQFRTFQRGARQVVNDVWVAHVSDGQISVIKEYLDGRVKDLQKLGVLEMEESPKSLTPWPARTKEWESCFPIVKAAPVNTCP</sequence>
<protein>
    <submittedName>
        <fullName evidence="2">Nuclear transport factor 2 family protein</fullName>
    </submittedName>
</protein>
<organism evidence="2 3">
    <name type="scientific">Pseudooceanicola spongiae</name>
    <dbReference type="NCBI Taxonomy" id="2613965"/>
    <lineage>
        <taxon>Bacteria</taxon>
        <taxon>Pseudomonadati</taxon>
        <taxon>Pseudomonadota</taxon>
        <taxon>Alphaproteobacteria</taxon>
        <taxon>Rhodobacterales</taxon>
        <taxon>Paracoccaceae</taxon>
        <taxon>Pseudooceanicola</taxon>
    </lineage>
</organism>
<gene>
    <name evidence="2" type="ORF">F3W81_17640</name>
</gene>
<evidence type="ECO:0000256" key="1">
    <source>
        <dbReference type="SAM" id="SignalP"/>
    </source>
</evidence>
<dbReference type="Gene3D" id="3.10.450.50">
    <property type="match status" value="1"/>
</dbReference>
<keyword evidence="3" id="KW-1185">Reference proteome</keyword>